<comment type="caution">
    <text evidence="10">The sequence shown here is derived from an EMBL/GenBank/DDBJ whole genome shotgun (WGS) entry which is preliminary data.</text>
</comment>
<organism evidence="10 11">
    <name type="scientific">Cerrena zonata</name>
    <dbReference type="NCBI Taxonomy" id="2478898"/>
    <lineage>
        <taxon>Eukaryota</taxon>
        <taxon>Fungi</taxon>
        <taxon>Dikarya</taxon>
        <taxon>Basidiomycota</taxon>
        <taxon>Agaricomycotina</taxon>
        <taxon>Agaricomycetes</taxon>
        <taxon>Polyporales</taxon>
        <taxon>Cerrenaceae</taxon>
        <taxon>Cerrena</taxon>
    </lineage>
</organism>
<evidence type="ECO:0000256" key="6">
    <source>
        <dbReference type="RuleBase" id="RU003945"/>
    </source>
</evidence>
<sequence length="421" mass="45552">MLASVSCSRASGTALGCRIPRVAFSSRSRLLSTTALQRTRLSSTQKDVRLLPSSSRHFWWSSSSPKTPVEASPISSQLLPPTELLADPTASTEQPPIESISTADASPSTLSESVSLTTDLASSADVVSAAASNVPYIPPAMQYGELALLGLTSYTPAGLSRWTMEILHISCSLPWGPTILATTVLTRLILLPFSVSQLRNTARMAPHQEEILALREELNQARGNSMAIQRAMLKQKALNEKMGVNMLGMIVMPFVQLPVTLGMFFGVKGLCDSGIEALKWSGWAWLPDLTIADPTGALPVLVTVAMNFQLSLGLKDMAPNPNTPHIINLFRALSIGGLAFMFNLPAGVQVYLLTSILSMTAQTALLRLPAVRRALNIPVLPPTSGMKSASFGESIKYVRTWWNDQKKEAVRKAKADRRRSL</sequence>
<dbReference type="EMBL" id="JASBNA010000010">
    <property type="protein sequence ID" value="KAK7688723.1"/>
    <property type="molecule type" value="Genomic_DNA"/>
</dbReference>
<dbReference type="InterPro" id="IPR001708">
    <property type="entry name" value="YidC/ALB3/OXA1/COX18"/>
</dbReference>
<dbReference type="GO" id="GO:0032977">
    <property type="term" value="F:membrane insertase activity"/>
    <property type="evidence" value="ECO:0007669"/>
    <property type="project" value="InterPro"/>
</dbReference>
<feature type="region of interest" description="Disordered" evidence="7">
    <location>
        <begin position="86"/>
        <end position="108"/>
    </location>
</feature>
<evidence type="ECO:0000256" key="1">
    <source>
        <dbReference type="ARBA" id="ARBA00004141"/>
    </source>
</evidence>
<gene>
    <name evidence="10" type="ORF">QCA50_008261</name>
</gene>
<dbReference type="Pfam" id="PF02096">
    <property type="entry name" value="60KD_IMP"/>
    <property type="match status" value="1"/>
</dbReference>
<evidence type="ECO:0000256" key="3">
    <source>
        <dbReference type="ARBA" id="ARBA00022692"/>
    </source>
</evidence>
<feature type="compositionally biased region" description="Polar residues" evidence="7">
    <location>
        <begin position="89"/>
        <end position="108"/>
    </location>
</feature>
<feature type="domain" description="Membrane insertase YidC/Oxa/ALB C-terminal" evidence="9">
    <location>
        <begin position="175"/>
        <end position="366"/>
    </location>
</feature>
<dbReference type="GO" id="GO:0005743">
    <property type="term" value="C:mitochondrial inner membrane"/>
    <property type="evidence" value="ECO:0007669"/>
    <property type="project" value="TreeGrafter"/>
</dbReference>
<accession>A0AAW0G5Z8</accession>
<comment type="similarity">
    <text evidence="2 6">Belongs to the OXA1/ALB3/YidC family.</text>
</comment>
<dbReference type="InterPro" id="IPR028055">
    <property type="entry name" value="YidC/Oxa/ALB_C"/>
</dbReference>
<evidence type="ECO:0000259" key="9">
    <source>
        <dbReference type="Pfam" id="PF02096"/>
    </source>
</evidence>
<evidence type="ECO:0000256" key="7">
    <source>
        <dbReference type="SAM" id="MobiDB-lite"/>
    </source>
</evidence>
<comment type="subcellular location">
    <subcellularLocation>
        <location evidence="1 6">Membrane</location>
        <topology evidence="1 6">Multi-pass membrane protein</topology>
    </subcellularLocation>
</comment>
<keyword evidence="4 8" id="KW-1133">Transmembrane helix</keyword>
<name>A0AAW0G5Z8_9APHY</name>
<evidence type="ECO:0000313" key="10">
    <source>
        <dbReference type="EMBL" id="KAK7688723.1"/>
    </source>
</evidence>
<evidence type="ECO:0000256" key="5">
    <source>
        <dbReference type="ARBA" id="ARBA00023136"/>
    </source>
</evidence>
<evidence type="ECO:0000313" key="11">
    <source>
        <dbReference type="Proteomes" id="UP001385951"/>
    </source>
</evidence>
<dbReference type="CDD" id="cd20069">
    <property type="entry name" value="5TM_Oxa1-like"/>
    <property type="match status" value="1"/>
</dbReference>
<keyword evidence="5 8" id="KW-0472">Membrane</keyword>
<dbReference type="AlphaFoldDB" id="A0AAW0G5Z8"/>
<evidence type="ECO:0000256" key="8">
    <source>
        <dbReference type="SAM" id="Phobius"/>
    </source>
</evidence>
<keyword evidence="3 6" id="KW-0812">Transmembrane</keyword>
<feature type="transmembrane region" description="Helical" evidence="8">
    <location>
        <begin position="242"/>
        <end position="265"/>
    </location>
</feature>
<protein>
    <recommendedName>
        <fullName evidence="9">Membrane insertase YidC/Oxa/ALB C-terminal domain-containing protein</fullName>
    </recommendedName>
</protein>
<dbReference type="Proteomes" id="UP001385951">
    <property type="component" value="Unassembled WGS sequence"/>
</dbReference>
<keyword evidence="11" id="KW-1185">Reference proteome</keyword>
<feature type="transmembrane region" description="Helical" evidence="8">
    <location>
        <begin position="175"/>
        <end position="195"/>
    </location>
</feature>
<dbReference type="PANTHER" id="PTHR12428:SF65">
    <property type="entry name" value="CYTOCHROME C OXIDASE ASSEMBLY PROTEIN COX18, MITOCHONDRIAL"/>
    <property type="match status" value="1"/>
</dbReference>
<evidence type="ECO:0000256" key="4">
    <source>
        <dbReference type="ARBA" id="ARBA00022989"/>
    </source>
</evidence>
<proteinExistence type="inferred from homology"/>
<dbReference type="PANTHER" id="PTHR12428">
    <property type="entry name" value="OXA1"/>
    <property type="match status" value="1"/>
</dbReference>
<dbReference type="GO" id="GO:0032979">
    <property type="term" value="P:protein insertion into mitochondrial inner membrane from matrix"/>
    <property type="evidence" value="ECO:0007669"/>
    <property type="project" value="TreeGrafter"/>
</dbReference>
<evidence type="ECO:0000256" key="2">
    <source>
        <dbReference type="ARBA" id="ARBA00009877"/>
    </source>
</evidence>
<reference evidence="10 11" key="1">
    <citation type="submission" date="2022-09" db="EMBL/GenBank/DDBJ databases">
        <authorList>
            <person name="Palmer J.M."/>
        </authorList>
    </citation>
    <scope>NUCLEOTIDE SEQUENCE [LARGE SCALE GENOMIC DNA]</scope>
    <source>
        <strain evidence="10 11">DSM 7382</strain>
    </source>
</reference>